<feature type="transmembrane region" description="Helical" evidence="1">
    <location>
        <begin position="129"/>
        <end position="148"/>
    </location>
</feature>
<dbReference type="SUPFAM" id="SSF55073">
    <property type="entry name" value="Nucleotide cyclase"/>
    <property type="match status" value="1"/>
</dbReference>
<dbReference type="Gene3D" id="3.30.70.270">
    <property type="match status" value="1"/>
</dbReference>
<dbReference type="NCBIfam" id="TIGR00254">
    <property type="entry name" value="GGDEF"/>
    <property type="match status" value="1"/>
</dbReference>
<feature type="domain" description="GGDEF" evidence="2">
    <location>
        <begin position="220"/>
        <end position="348"/>
    </location>
</feature>
<dbReference type="PANTHER" id="PTHR45138:SF9">
    <property type="entry name" value="DIGUANYLATE CYCLASE DGCM-RELATED"/>
    <property type="match status" value="1"/>
</dbReference>
<feature type="transmembrane region" description="Helical" evidence="1">
    <location>
        <begin position="79"/>
        <end position="99"/>
    </location>
</feature>
<dbReference type="PANTHER" id="PTHR45138">
    <property type="entry name" value="REGULATORY COMPONENTS OF SENSORY TRANSDUCTION SYSTEM"/>
    <property type="match status" value="1"/>
</dbReference>
<dbReference type="InterPro" id="IPR050469">
    <property type="entry name" value="Diguanylate_Cyclase"/>
</dbReference>
<dbReference type="Pfam" id="PF00990">
    <property type="entry name" value="GGDEF"/>
    <property type="match status" value="1"/>
</dbReference>
<dbReference type="SMART" id="SM00267">
    <property type="entry name" value="GGDEF"/>
    <property type="match status" value="1"/>
</dbReference>
<dbReference type="InterPro" id="IPR043128">
    <property type="entry name" value="Rev_trsase/Diguanyl_cyclase"/>
</dbReference>
<feature type="transmembrane region" description="Helical" evidence="1">
    <location>
        <begin position="105"/>
        <end position="122"/>
    </location>
</feature>
<dbReference type="PROSITE" id="PS50887">
    <property type="entry name" value="GGDEF"/>
    <property type="match status" value="1"/>
</dbReference>
<dbReference type="InterPro" id="IPR000160">
    <property type="entry name" value="GGDEF_dom"/>
</dbReference>
<dbReference type="InterPro" id="IPR029787">
    <property type="entry name" value="Nucleotide_cyclase"/>
</dbReference>
<keyword evidence="1" id="KW-1133">Transmembrane helix</keyword>
<evidence type="ECO:0000313" key="3">
    <source>
        <dbReference type="EMBL" id="MBU2669153.1"/>
    </source>
</evidence>
<accession>A0ABS5Z2J2</accession>
<dbReference type="Proteomes" id="UP001519654">
    <property type="component" value="Unassembled WGS sequence"/>
</dbReference>
<dbReference type="RefSeq" id="WP_215793377.1">
    <property type="nucleotide sequence ID" value="NZ_JAHKKG010000013.1"/>
</dbReference>
<evidence type="ECO:0000259" key="2">
    <source>
        <dbReference type="PROSITE" id="PS50887"/>
    </source>
</evidence>
<reference evidence="3 4" key="1">
    <citation type="submission" date="2021-06" db="EMBL/GenBank/DDBJ databases">
        <title>Actinoplanes lichenicola sp. nov., and Actinoplanes ovalisporus sp. nov., isolated from lichen in Thailand.</title>
        <authorList>
            <person name="Saeng-In P."/>
            <person name="Kanchanasin P."/>
            <person name="Yuki M."/>
            <person name="Kudo T."/>
            <person name="Ohkuma M."/>
            <person name="Phongsopitanun W."/>
            <person name="Tanasupawat S."/>
        </authorList>
    </citation>
    <scope>NUCLEOTIDE SEQUENCE [LARGE SCALE GENOMIC DNA]</scope>
    <source>
        <strain evidence="3 4">NBRC 110975</strain>
    </source>
</reference>
<keyword evidence="1" id="KW-0812">Transmembrane</keyword>
<dbReference type="EMBL" id="JAHKKG010000013">
    <property type="protein sequence ID" value="MBU2669153.1"/>
    <property type="molecule type" value="Genomic_DNA"/>
</dbReference>
<evidence type="ECO:0000256" key="1">
    <source>
        <dbReference type="SAM" id="Phobius"/>
    </source>
</evidence>
<proteinExistence type="predicted"/>
<dbReference type="CDD" id="cd01949">
    <property type="entry name" value="GGDEF"/>
    <property type="match status" value="1"/>
</dbReference>
<evidence type="ECO:0000313" key="4">
    <source>
        <dbReference type="Proteomes" id="UP001519654"/>
    </source>
</evidence>
<sequence length="348" mass="35620">MTALLRRRRSVEAGAFLVRSAGMVLILLLAVGRLPGFGLPEGGALPLDALIGAFGTLAVMAVSNVLALAGFLRPGGKRYDLAGAGQMLGDTVATVLIVIVVQVNWGQTVWPALSLAVVIGALRRRLPGALLVWAVAAASLAVAAVHYGSALMPLSDLTMAVMLNLLLAALSGVQASASGRHVRDLDEARRQLAHQAAHDGLTGLANRAGLAAHAASLDGRAVALLVLDLNGFKAVNDTLGHAAGDEVLQAVADRLRVALRDGDLPGRIGGDEFVVVLADADLETATELADRLRTEISRPVQAAGHPVTVGVSIGVAAREAGSPAGLDELSSAADAAMYREKAARSIPG</sequence>
<comment type="caution">
    <text evidence="3">The sequence shown here is derived from an EMBL/GenBank/DDBJ whole genome shotgun (WGS) entry which is preliminary data.</text>
</comment>
<feature type="transmembrane region" description="Helical" evidence="1">
    <location>
        <begin position="51"/>
        <end position="72"/>
    </location>
</feature>
<keyword evidence="1" id="KW-0472">Membrane</keyword>
<feature type="transmembrane region" description="Helical" evidence="1">
    <location>
        <begin position="12"/>
        <end position="31"/>
    </location>
</feature>
<protein>
    <submittedName>
        <fullName evidence="3">GGDEF domain-containing protein</fullName>
    </submittedName>
</protein>
<name>A0ABS5Z2J2_9ACTN</name>
<organism evidence="3 4">
    <name type="scientific">Paractinoplanes bogorensis</name>
    <dbReference type="NCBI Taxonomy" id="1610840"/>
    <lineage>
        <taxon>Bacteria</taxon>
        <taxon>Bacillati</taxon>
        <taxon>Actinomycetota</taxon>
        <taxon>Actinomycetes</taxon>
        <taxon>Micromonosporales</taxon>
        <taxon>Micromonosporaceae</taxon>
        <taxon>Paractinoplanes</taxon>
    </lineage>
</organism>
<keyword evidence="4" id="KW-1185">Reference proteome</keyword>
<gene>
    <name evidence="3" type="ORF">KOI35_37135</name>
</gene>